<keyword evidence="6 10" id="KW-0067">ATP-binding</keyword>
<dbReference type="EC" id="2.7.7.70" evidence="10"/>
<dbReference type="GO" id="GO:0016301">
    <property type="term" value="F:kinase activity"/>
    <property type="evidence" value="ECO:0007669"/>
    <property type="project" value="UniProtKB-KW"/>
</dbReference>
<feature type="region of interest" description="Ribokinase" evidence="10">
    <location>
        <begin position="1"/>
        <end position="329"/>
    </location>
</feature>
<dbReference type="Proteomes" id="UP001501207">
    <property type="component" value="Unassembled WGS sequence"/>
</dbReference>
<evidence type="ECO:0000256" key="6">
    <source>
        <dbReference type="ARBA" id="ARBA00022840"/>
    </source>
</evidence>
<comment type="pathway">
    <text evidence="1">Bacterial outer membrane biogenesis; LPS core biosynthesis.</text>
</comment>
<evidence type="ECO:0000256" key="4">
    <source>
        <dbReference type="ARBA" id="ARBA00022741"/>
    </source>
</evidence>
<comment type="subunit">
    <text evidence="10">Homodimer.</text>
</comment>
<feature type="domain" description="Cytidyltransferase-like" evidence="12">
    <location>
        <begin position="354"/>
        <end position="483"/>
    </location>
</feature>
<dbReference type="InterPro" id="IPR011611">
    <property type="entry name" value="PfkB_dom"/>
</dbReference>
<dbReference type="PANTHER" id="PTHR46969">
    <property type="entry name" value="BIFUNCTIONAL PROTEIN HLDE"/>
    <property type="match status" value="1"/>
</dbReference>
<dbReference type="PROSITE" id="PS00583">
    <property type="entry name" value="PFKB_KINASES_1"/>
    <property type="match status" value="1"/>
</dbReference>
<proteinExistence type="inferred from homology"/>
<dbReference type="EMBL" id="BAABFN010000005">
    <property type="protein sequence ID" value="GAA4312199.1"/>
    <property type="molecule type" value="Genomic_DNA"/>
</dbReference>
<dbReference type="HAMAP" id="MF_01603">
    <property type="entry name" value="HldE"/>
    <property type="match status" value="1"/>
</dbReference>
<dbReference type="Gene3D" id="3.40.50.620">
    <property type="entry name" value="HUPs"/>
    <property type="match status" value="1"/>
</dbReference>
<name>A0ABP8FW35_9BACT</name>
<keyword evidence="2 10" id="KW-0808">Transferase</keyword>
<dbReference type="Pfam" id="PF01467">
    <property type="entry name" value="CTP_transf_like"/>
    <property type="match status" value="1"/>
</dbReference>
<dbReference type="Gene3D" id="3.40.1190.20">
    <property type="match status" value="1"/>
</dbReference>
<dbReference type="InterPro" id="IPR029056">
    <property type="entry name" value="Ribokinase-like"/>
</dbReference>
<dbReference type="InterPro" id="IPR023030">
    <property type="entry name" value="Bifunc_HldE"/>
</dbReference>
<comment type="pathway">
    <text evidence="10">Nucleotide-sugar biosynthesis; ADP-L-glycero-beta-D-manno-heptose biosynthesis; ADP-L-glycero-beta-D-manno-heptose from D-glycero-beta-D-manno-heptose 7-phosphate: step 1/4.</text>
</comment>
<keyword evidence="8 10" id="KW-0119">Carbohydrate metabolism</keyword>
<comment type="pathway">
    <text evidence="10">Nucleotide-sugar biosynthesis; ADP-L-glycero-beta-D-manno-heptose biosynthesis; ADP-L-glycero-beta-D-manno-heptose from D-glycero-beta-D-manno-heptose 7-phosphate: step 3/4.</text>
</comment>
<dbReference type="NCBIfam" id="TIGR00125">
    <property type="entry name" value="cyt_tran_rel"/>
    <property type="match status" value="1"/>
</dbReference>
<reference evidence="14" key="1">
    <citation type="journal article" date="2019" name="Int. J. Syst. Evol. Microbiol.">
        <title>The Global Catalogue of Microorganisms (GCM) 10K type strain sequencing project: providing services to taxonomists for standard genome sequencing and annotation.</title>
        <authorList>
            <consortium name="The Broad Institute Genomics Platform"/>
            <consortium name="The Broad Institute Genome Sequencing Center for Infectious Disease"/>
            <person name="Wu L."/>
            <person name="Ma J."/>
        </authorList>
    </citation>
    <scope>NUCLEOTIDE SEQUENCE [LARGE SCALE GENOMIC DNA]</scope>
    <source>
        <strain evidence="14">JCM 17664</strain>
    </source>
</reference>
<dbReference type="NCBIfam" id="TIGR02199">
    <property type="entry name" value="rfaE_dom_II"/>
    <property type="match status" value="1"/>
</dbReference>
<keyword evidence="5 10" id="KW-0418">Kinase</keyword>
<comment type="catalytic activity">
    <reaction evidence="10">
        <text>D-glycero-beta-D-manno-heptose 7-phosphate + ATP = D-glycero-beta-D-manno-heptose 1,7-bisphosphate + ADP + H(+)</text>
        <dbReference type="Rhea" id="RHEA:27473"/>
        <dbReference type="ChEBI" id="CHEBI:15378"/>
        <dbReference type="ChEBI" id="CHEBI:30616"/>
        <dbReference type="ChEBI" id="CHEBI:60204"/>
        <dbReference type="ChEBI" id="CHEBI:60208"/>
        <dbReference type="ChEBI" id="CHEBI:456216"/>
        <dbReference type="EC" id="2.7.1.167"/>
    </reaction>
</comment>
<evidence type="ECO:0000256" key="5">
    <source>
        <dbReference type="ARBA" id="ARBA00022777"/>
    </source>
</evidence>
<keyword evidence="14" id="KW-1185">Reference proteome</keyword>
<comment type="caution">
    <text evidence="13">The sequence shown here is derived from an EMBL/GenBank/DDBJ whole genome shotgun (WGS) entry which is preliminary data.</text>
</comment>
<dbReference type="InterPro" id="IPR014729">
    <property type="entry name" value="Rossmann-like_a/b/a_fold"/>
</dbReference>
<comment type="similarity">
    <text evidence="10">In the C-terminal section; belongs to the cytidylyltransferase family.</text>
</comment>
<keyword evidence="3 10" id="KW-0548">Nucleotidyltransferase</keyword>
<dbReference type="PROSITE" id="PS00584">
    <property type="entry name" value="PFKB_KINASES_2"/>
    <property type="match status" value="1"/>
</dbReference>
<gene>
    <name evidence="13" type="primary">rfaE1</name>
    <name evidence="10" type="synonym">hldE</name>
    <name evidence="13" type="ORF">GCM10023143_21740</name>
</gene>
<evidence type="ECO:0000256" key="3">
    <source>
        <dbReference type="ARBA" id="ARBA00022695"/>
    </source>
</evidence>
<feature type="domain" description="Carbohydrate kinase PfkB" evidence="11">
    <location>
        <begin position="16"/>
        <end position="317"/>
    </location>
</feature>
<dbReference type="InterPro" id="IPR011914">
    <property type="entry name" value="RfaE_dom_II"/>
</dbReference>
<evidence type="ECO:0000256" key="2">
    <source>
        <dbReference type="ARBA" id="ARBA00022679"/>
    </source>
</evidence>
<evidence type="ECO:0000256" key="1">
    <source>
        <dbReference type="ARBA" id="ARBA00004713"/>
    </source>
</evidence>
<evidence type="ECO:0000256" key="8">
    <source>
        <dbReference type="ARBA" id="ARBA00023277"/>
    </source>
</evidence>
<keyword evidence="7 10" id="KW-0511">Multifunctional enzyme</keyword>
<comment type="function">
    <text evidence="10">Catalyzes the ADP transfer from ATP to D-glycero-beta-D-manno-heptose 1-phosphate, yielding ADP-D-glycero-beta-D-manno-heptose.</text>
</comment>
<evidence type="ECO:0000313" key="14">
    <source>
        <dbReference type="Proteomes" id="UP001501207"/>
    </source>
</evidence>
<dbReference type="Pfam" id="PF00294">
    <property type="entry name" value="PfkB"/>
    <property type="match status" value="1"/>
</dbReference>
<sequence length="497" mass="54050">MNKDFQAIINRFSQPTVLVIGDLILDVYLKGAAHRLSPEAPVPVVNVSEKQTRIGGAANVAANVRSLGAQVIFCSVCGRDQDGEAAIASLERMGVFTRYILQDPGRRTIVKTRVMTQSRVLARFDEGTERPVGKTAEEKLITYIRKVYSLCDAVIISDYDKGVLTPAVIAALESLQEERPVCLSVDSKRLSALSRLRPSFIKPNYEEAVKLLSLSRRQRGRATQLQGCGRAIFGKTGAAVSAVTLDEEGAVIFDRERPVYVTRAHPVANPSVIGAGDTFLGAFTLALVSGATLPAAAELASAAAAVVAGREGTVCCTHKALSSFFAQRKRYLSSPEELERVCQVYRAQGRRIVFTNGCFDILHSGHVSFLKRAGKLGDVLIVGINNDDSITRLKGRERPVNPLKDRVEVLSALDTVHHVIAFGKTGDDTPVELIRVVKPDVFVKGGDYTKDRLPEAAVVEKFGGEVVLLEQVPDHSTSRVIRRIREVFPLPQVKPAS</sequence>
<evidence type="ECO:0000256" key="9">
    <source>
        <dbReference type="ARBA" id="ARBA00047428"/>
    </source>
</evidence>
<evidence type="ECO:0000259" key="11">
    <source>
        <dbReference type="Pfam" id="PF00294"/>
    </source>
</evidence>
<evidence type="ECO:0000259" key="12">
    <source>
        <dbReference type="Pfam" id="PF01467"/>
    </source>
</evidence>
<protein>
    <recommendedName>
        <fullName evidence="10">Bifunctional protein HldE</fullName>
    </recommendedName>
    <domain>
        <recommendedName>
            <fullName evidence="10">D-beta-D-heptose 7-phosphate kinase</fullName>
            <ecNumber evidence="10">2.7.1.167</ecNumber>
        </recommendedName>
        <alternativeName>
            <fullName evidence="10">D-beta-D-heptose 7-phosphotransferase</fullName>
        </alternativeName>
        <alternativeName>
            <fullName evidence="10">D-glycero-beta-D-manno-heptose-7-phosphate kinase</fullName>
        </alternativeName>
    </domain>
    <domain>
        <recommendedName>
            <fullName evidence="10">D-beta-D-heptose 1-phosphate adenylyltransferase</fullName>
            <ecNumber evidence="10">2.7.7.70</ecNumber>
        </recommendedName>
        <alternativeName>
            <fullName evidence="10">D-glycero-beta-D-manno-heptose 1-phosphate adenylyltransferase</fullName>
        </alternativeName>
    </domain>
</protein>
<dbReference type="RefSeq" id="WP_344979148.1">
    <property type="nucleotide sequence ID" value="NZ_BAABFN010000005.1"/>
</dbReference>
<organism evidence="13 14">
    <name type="scientific">Compostibacter hankyongensis</name>
    <dbReference type="NCBI Taxonomy" id="1007089"/>
    <lineage>
        <taxon>Bacteria</taxon>
        <taxon>Pseudomonadati</taxon>
        <taxon>Bacteroidota</taxon>
        <taxon>Chitinophagia</taxon>
        <taxon>Chitinophagales</taxon>
        <taxon>Chitinophagaceae</taxon>
        <taxon>Compostibacter</taxon>
    </lineage>
</organism>
<accession>A0ABP8FW35</accession>
<dbReference type="InterPro" id="IPR002173">
    <property type="entry name" value="Carboh/pur_kinase_PfkB_CS"/>
</dbReference>
<dbReference type="InterPro" id="IPR004821">
    <property type="entry name" value="Cyt_trans-like"/>
</dbReference>
<evidence type="ECO:0000313" key="13">
    <source>
        <dbReference type="EMBL" id="GAA4312199.1"/>
    </source>
</evidence>
<evidence type="ECO:0000256" key="7">
    <source>
        <dbReference type="ARBA" id="ARBA00023268"/>
    </source>
</evidence>
<feature type="active site" evidence="10">
    <location>
        <position position="277"/>
    </location>
</feature>
<feature type="region of interest" description="Cytidylyltransferase" evidence="10">
    <location>
        <begin position="354"/>
        <end position="497"/>
    </location>
</feature>
<dbReference type="SUPFAM" id="SSF53613">
    <property type="entry name" value="Ribokinase-like"/>
    <property type="match status" value="1"/>
</dbReference>
<keyword evidence="4 10" id="KW-0547">Nucleotide-binding</keyword>
<dbReference type="SUPFAM" id="SSF52374">
    <property type="entry name" value="Nucleotidylyl transferase"/>
    <property type="match status" value="1"/>
</dbReference>
<dbReference type="PANTHER" id="PTHR46969:SF1">
    <property type="entry name" value="BIFUNCTIONAL PROTEIN HLDE"/>
    <property type="match status" value="1"/>
</dbReference>
<comment type="similarity">
    <text evidence="10">In the N-terminal section; belongs to the carbohydrate kinase PfkB family.</text>
</comment>
<comment type="function">
    <text evidence="10">Catalyzes the phosphorylation of D-glycero-D-manno-heptose 7-phosphate at the C-1 position to selectively form D-glycero-beta-D-manno-heptose-1,7-bisphosphate.</text>
</comment>
<comment type="catalytic activity">
    <reaction evidence="9 10">
        <text>D-glycero-beta-D-manno-heptose 1-phosphate + ATP + H(+) = ADP-D-glycero-beta-D-manno-heptose + diphosphate</text>
        <dbReference type="Rhea" id="RHEA:27465"/>
        <dbReference type="ChEBI" id="CHEBI:15378"/>
        <dbReference type="ChEBI" id="CHEBI:30616"/>
        <dbReference type="ChEBI" id="CHEBI:33019"/>
        <dbReference type="ChEBI" id="CHEBI:59967"/>
        <dbReference type="ChEBI" id="CHEBI:61593"/>
        <dbReference type="EC" id="2.7.7.70"/>
    </reaction>
</comment>
<evidence type="ECO:0000256" key="10">
    <source>
        <dbReference type="HAMAP-Rule" id="MF_01603"/>
    </source>
</evidence>
<feature type="binding site" evidence="10">
    <location>
        <begin position="204"/>
        <end position="207"/>
    </location>
    <ligand>
        <name>ATP</name>
        <dbReference type="ChEBI" id="CHEBI:30616"/>
    </ligand>
</feature>
<dbReference type="EC" id="2.7.1.167" evidence="10"/>